<dbReference type="RefSeq" id="WP_117322120.1">
    <property type="nucleotide sequence ID" value="NZ_QVTD01000003.1"/>
</dbReference>
<dbReference type="InterPro" id="IPR016947">
    <property type="entry name" value="UCP030140"/>
</dbReference>
<proteinExistence type="predicted"/>
<dbReference type="AlphaFoldDB" id="A0A372LI35"/>
<reference evidence="1 2" key="1">
    <citation type="submission" date="2018-08" db="EMBL/GenBank/DDBJ databases">
        <title>Bacillus chawlae sp. nov., Bacillus glennii sp. nov., and Bacillus saganii sp. nov. Isolated from the Vehicle Assembly Building at Kennedy Space Center where the Viking Spacecraft were Assembled.</title>
        <authorList>
            <person name="Seuylemezian A."/>
            <person name="Vaishampayan P."/>
        </authorList>
    </citation>
    <scope>NUCLEOTIDE SEQUENCE [LARGE SCALE GENOMIC DNA]</scope>
    <source>
        <strain evidence="1 2">V44-8</strain>
    </source>
</reference>
<name>A0A372LI35_9BACI</name>
<dbReference type="Pfam" id="PF08761">
    <property type="entry name" value="dUTPase_2"/>
    <property type="match status" value="1"/>
</dbReference>
<dbReference type="Gene3D" id="1.10.4010.10">
    <property type="entry name" value="Type II deoxyuridine triphosphatase"/>
    <property type="match status" value="1"/>
</dbReference>
<sequence>MNLAKLFEMQAALDRHIETSHGLEKEDLVERKVLALLVELGELANETRCFKFWSVKGPSAEETILEEYVDGIHFILSLGIVRSFQEAVTDWDSEESTQKELTGQFLVLYDAINTYRMKQTREAYRRLFMEYINLGGMLGFGADKVETAYFEKNQVNFERQEQGY</sequence>
<evidence type="ECO:0000313" key="2">
    <source>
        <dbReference type="Proteomes" id="UP000262939"/>
    </source>
</evidence>
<protein>
    <submittedName>
        <fullName evidence="1">dUTPase</fullName>
    </submittedName>
</protein>
<dbReference type="EMBL" id="QVTD01000003">
    <property type="protein sequence ID" value="RFU65951.1"/>
    <property type="molecule type" value="Genomic_DNA"/>
</dbReference>
<dbReference type="CDD" id="cd11527">
    <property type="entry name" value="NTP-PPase_dUTPase"/>
    <property type="match status" value="1"/>
</dbReference>
<accession>A0A372LI35</accession>
<gene>
    <name evidence="1" type="ORF">D0466_08815</name>
</gene>
<dbReference type="InterPro" id="IPR014871">
    <property type="entry name" value="dUTPase/dCTP_pyrophosphatase"/>
</dbReference>
<evidence type="ECO:0000313" key="1">
    <source>
        <dbReference type="EMBL" id="RFU65951.1"/>
    </source>
</evidence>
<comment type="caution">
    <text evidence="1">The sequence shown here is derived from an EMBL/GenBank/DDBJ whole genome shotgun (WGS) entry which is preliminary data.</text>
</comment>
<dbReference type="OrthoDB" id="5506143at2"/>
<dbReference type="SUPFAM" id="SSF101386">
    <property type="entry name" value="all-alpha NTP pyrophosphatases"/>
    <property type="match status" value="1"/>
</dbReference>
<keyword evidence="2" id="KW-1185">Reference proteome</keyword>
<organism evidence="1 2">
    <name type="scientific">Peribacillus glennii</name>
    <dbReference type="NCBI Taxonomy" id="2303991"/>
    <lineage>
        <taxon>Bacteria</taxon>
        <taxon>Bacillati</taxon>
        <taxon>Bacillota</taxon>
        <taxon>Bacilli</taxon>
        <taxon>Bacillales</taxon>
        <taxon>Bacillaceae</taxon>
        <taxon>Peribacillus</taxon>
    </lineage>
</organism>
<dbReference type="PIRSF" id="PIRSF030140">
    <property type="entry name" value="UCP030140"/>
    <property type="match status" value="1"/>
</dbReference>
<dbReference type="Proteomes" id="UP000262939">
    <property type="component" value="Unassembled WGS sequence"/>
</dbReference>